<dbReference type="Pfam" id="PF01979">
    <property type="entry name" value="Amidohydro_1"/>
    <property type="match status" value="1"/>
</dbReference>
<comment type="function">
    <text evidence="7">Catalyzes the hydrolytic cleavage of the carbon-nitrogen bond in imidazolone-5-propanoate to yield N-formimidoyl-L-glutamate. It is the third step in the universal histidine degradation pathway.</text>
</comment>
<feature type="binding site" evidence="7">
    <location>
        <position position="176"/>
    </location>
    <ligand>
        <name>4-imidazolone-5-propanoate</name>
        <dbReference type="ChEBI" id="CHEBI:77893"/>
    </ligand>
</feature>
<dbReference type="InterPro" id="IPR032466">
    <property type="entry name" value="Metal_Hydrolase"/>
</dbReference>
<dbReference type="SUPFAM" id="SSF51556">
    <property type="entry name" value="Metallo-dependent hydrolases"/>
    <property type="match status" value="1"/>
</dbReference>
<keyword evidence="4 7" id="KW-0369">Histidine metabolism</keyword>
<keyword evidence="7" id="KW-0963">Cytoplasm</keyword>
<feature type="binding site" evidence="7">
    <location>
        <position position="71"/>
    </location>
    <ligand>
        <name>Fe(3+)</name>
        <dbReference type="ChEBI" id="CHEBI:29034"/>
    </ligand>
</feature>
<dbReference type="InterPro" id="IPR011059">
    <property type="entry name" value="Metal-dep_hydrolase_composite"/>
</dbReference>
<dbReference type="SUPFAM" id="SSF51338">
    <property type="entry name" value="Composite domain of metallo-dependent hydrolases"/>
    <property type="match status" value="1"/>
</dbReference>
<dbReference type="RefSeq" id="WP_121100158.1">
    <property type="nucleotide sequence ID" value="NZ_RBII01000001.1"/>
</dbReference>
<protein>
    <recommendedName>
        <fullName evidence="1 7">Imidazolonepropionase</fullName>
        <ecNumber evidence="1 7">3.5.2.7</ecNumber>
    </recommendedName>
    <alternativeName>
        <fullName evidence="7">Imidazolone-5-propionate hydrolase</fullName>
    </alternativeName>
</protein>
<proteinExistence type="inferred from homology"/>
<gene>
    <name evidence="7" type="primary">hutI</name>
    <name evidence="9" type="ORF">DES40_1514</name>
</gene>
<evidence type="ECO:0000256" key="3">
    <source>
        <dbReference type="ARBA" id="ARBA00022801"/>
    </source>
</evidence>
<dbReference type="GO" id="GO:0050480">
    <property type="term" value="F:imidazolonepropionase activity"/>
    <property type="evidence" value="ECO:0007669"/>
    <property type="project" value="UniProtKB-UniRule"/>
</dbReference>
<feature type="binding site" evidence="7">
    <location>
        <position position="143"/>
    </location>
    <ligand>
        <name>4-imidazolone-5-propanoate</name>
        <dbReference type="ChEBI" id="CHEBI:77893"/>
    </ligand>
</feature>
<dbReference type="InterPro" id="IPR006680">
    <property type="entry name" value="Amidohydro-rel"/>
</dbReference>
<dbReference type="Proteomes" id="UP000282211">
    <property type="component" value="Unassembled WGS sequence"/>
</dbReference>
<comment type="pathway">
    <text evidence="7">Amino-acid degradation; L-histidine degradation into L-glutamate; N-formimidoyl-L-glutamate from L-histidine: step 3/3.</text>
</comment>
<dbReference type="InterPro" id="IPR005920">
    <property type="entry name" value="HutI"/>
</dbReference>
<dbReference type="HAMAP" id="MF_00372">
    <property type="entry name" value="HutI"/>
    <property type="match status" value="1"/>
</dbReference>
<feature type="binding site" evidence="7">
    <location>
        <position position="73"/>
    </location>
    <ligand>
        <name>Zn(2+)</name>
        <dbReference type="ChEBI" id="CHEBI:29105"/>
    </ligand>
</feature>
<name>A0A420WME2_9PROT</name>
<feature type="binding site" evidence="7">
    <location>
        <position position="73"/>
    </location>
    <ligand>
        <name>Fe(3+)</name>
        <dbReference type="ChEBI" id="CHEBI:29034"/>
    </ligand>
</feature>
<dbReference type="GO" id="GO:0019557">
    <property type="term" value="P:L-histidine catabolic process to glutamate and formate"/>
    <property type="evidence" value="ECO:0007669"/>
    <property type="project" value="UniProtKB-UniPathway"/>
</dbReference>
<comment type="cofactor">
    <cofactor evidence="7">
        <name>Zn(2+)</name>
        <dbReference type="ChEBI" id="CHEBI:29105"/>
    </cofactor>
    <cofactor evidence="7">
        <name>Fe(3+)</name>
        <dbReference type="ChEBI" id="CHEBI:29034"/>
    </cofactor>
    <text evidence="7">Binds 1 zinc or iron ion per subunit.</text>
</comment>
<feature type="binding site" evidence="7">
    <location>
        <position position="316"/>
    </location>
    <ligand>
        <name>Zn(2+)</name>
        <dbReference type="ChEBI" id="CHEBI:29105"/>
    </ligand>
</feature>
<comment type="catalytic activity">
    <reaction evidence="7">
        <text>4-imidazolone-5-propanoate + H2O = N-formimidoyl-L-glutamate</text>
        <dbReference type="Rhea" id="RHEA:23660"/>
        <dbReference type="ChEBI" id="CHEBI:15377"/>
        <dbReference type="ChEBI" id="CHEBI:58928"/>
        <dbReference type="ChEBI" id="CHEBI:77893"/>
        <dbReference type="EC" id="3.5.2.7"/>
    </reaction>
</comment>
<sequence>MAKSVRYQDCDIATMQAGTAPYGLIEKASLVIEGGQILWLGKACNLPERFHALPVTSLNGRLITPAFVDCHTHLIFGGNRALEFEMRLQGASYEEIARRGGGIISTVKATREATDEELLKSALTRLDALMDSGVSVVEVKSGYGLTIDQEIRMLRIARALEQHRPVSIVTTWLAAHAVPPEYKGREEAYIDEVVIAGLKLAHSQGLVDAVDGFCETIGFSTAQMTRIFKAAKSLGLPMKLHAEQLTDQKGAILAAEYQGLSADHLEYLDPNDVPEFAKSGSVAVLLPGAFYTLKETQLPPVKALRDNQVDMAIATDCNPGSSPLTSILTAMNMACTLFSFTPEEALTGVTRHAAKALGLSDTHGVIAVNRPANIAIWDVKHPSELSYWLGASPLHQLMSSRALT</sequence>
<keyword evidence="3 7" id="KW-0378">Hydrolase</keyword>
<dbReference type="PANTHER" id="PTHR42752:SF1">
    <property type="entry name" value="IMIDAZOLONEPROPIONASE-RELATED"/>
    <property type="match status" value="1"/>
</dbReference>
<dbReference type="UniPathway" id="UPA00379">
    <property type="reaction ID" value="UER00551"/>
</dbReference>
<dbReference type="Gene3D" id="3.20.20.140">
    <property type="entry name" value="Metal-dependent hydrolases"/>
    <property type="match status" value="1"/>
</dbReference>
<feature type="binding site" evidence="7">
    <location>
        <position position="241"/>
    </location>
    <ligand>
        <name>Zn(2+)</name>
        <dbReference type="ChEBI" id="CHEBI:29105"/>
    </ligand>
</feature>
<comment type="similarity">
    <text evidence="7">Belongs to the metallo-dependent hydrolases superfamily. HutI family.</text>
</comment>
<evidence type="ECO:0000313" key="10">
    <source>
        <dbReference type="Proteomes" id="UP000282211"/>
    </source>
</evidence>
<dbReference type="EMBL" id="RBII01000001">
    <property type="protein sequence ID" value="RKQ72177.1"/>
    <property type="molecule type" value="Genomic_DNA"/>
</dbReference>
<organism evidence="9 10">
    <name type="scientific">Litorimonas taeanensis</name>
    <dbReference type="NCBI Taxonomy" id="568099"/>
    <lineage>
        <taxon>Bacteria</taxon>
        <taxon>Pseudomonadati</taxon>
        <taxon>Pseudomonadota</taxon>
        <taxon>Alphaproteobacteria</taxon>
        <taxon>Maricaulales</taxon>
        <taxon>Robiginitomaculaceae</taxon>
    </lineage>
</organism>
<feature type="domain" description="Amidohydrolase-related" evidence="8">
    <location>
        <begin position="63"/>
        <end position="382"/>
    </location>
</feature>
<accession>A0A420WME2</accession>
<dbReference type="CDD" id="cd01296">
    <property type="entry name" value="Imidazolone-5PH"/>
    <property type="match status" value="1"/>
</dbReference>
<dbReference type="GO" id="GO:0019556">
    <property type="term" value="P:L-histidine catabolic process to glutamate and formamide"/>
    <property type="evidence" value="ECO:0007669"/>
    <property type="project" value="UniProtKB-UniRule"/>
</dbReference>
<evidence type="ECO:0000256" key="6">
    <source>
        <dbReference type="ARBA" id="ARBA00023004"/>
    </source>
</evidence>
<evidence type="ECO:0000256" key="1">
    <source>
        <dbReference type="ARBA" id="ARBA00012864"/>
    </source>
</evidence>
<dbReference type="Gene3D" id="2.30.40.10">
    <property type="entry name" value="Urease, subunit C, domain 1"/>
    <property type="match status" value="1"/>
</dbReference>
<dbReference type="NCBIfam" id="TIGR01224">
    <property type="entry name" value="hutI"/>
    <property type="match status" value="1"/>
</dbReference>
<reference evidence="9 10" key="1">
    <citation type="submission" date="2018-10" db="EMBL/GenBank/DDBJ databases">
        <title>Genomic Encyclopedia of Type Strains, Phase IV (KMG-IV): sequencing the most valuable type-strain genomes for metagenomic binning, comparative biology and taxonomic classification.</title>
        <authorList>
            <person name="Goeker M."/>
        </authorList>
    </citation>
    <scope>NUCLEOTIDE SEQUENCE [LARGE SCALE GENOMIC DNA]</scope>
    <source>
        <strain evidence="9 10">DSM 22008</strain>
    </source>
</reference>
<feature type="binding site" evidence="7">
    <location>
        <position position="320"/>
    </location>
    <ligand>
        <name>N-formimidoyl-L-glutamate</name>
        <dbReference type="ChEBI" id="CHEBI:58928"/>
    </ligand>
</feature>
<dbReference type="PANTHER" id="PTHR42752">
    <property type="entry name" value="IMIDAZOLONEPROPIONASE"/>
    <property type="match status" value="1"/>
</dbReference>
<feature type="binding site" evidence="7">
    <location>
        <position position="321"/>
    </location>
    <ligand>
        <name>4-imidazolone-5-propanoate</name>
        <dbReference type="ChEBI" id="CHEBI:77893"/>
    </ligand>
</feature>
<keyword evidence="6 7" id="KW-0408">Iron</keyword>
<feature type="binding site" evidence="7">
    <location>
        <position position="71"/>
    </location>
    <ligand>
        <name>Zn(2+)</name>
        <dbReference type="ChEBI" id="CHEBI:29105"/>
    </ligand>
</feature>
<comment type="caution">
    <text evidence="9">The sequence shown here is derived from an EMBL/GenBank/DDBJ whole genome shotgun (WGS) entry which is preliminary data.</text>
</comment>
<feature type="binding site" evidence="7">
    <location>
        <position position="318"/>
    </location>
    <ligand>
        <name>N-formimidoyl-L-glutamate</name>
        <dbReference type="ChEBI" id="CHEBI:58928"/>
    </ligand>
</feature>
<dbReference type="GO" id="GO:0005737">
    <property type="term" value="C:cytoplasm"/>
    <property type="evidence" value="ECO:0007669"/>
    <property type="project" value="UniProtKB-SubCell"/>
</dbReference>
<evidence type="ECO:0000256" key="7">
    <source>
        <dbReference type="HAMAP-Rule" id="MF_00372"/>
    </source>
</evidence>
<keyword evidence="10" id="KW-1185">Reference proteome</keyword>
<dbReference type="GO" id="GO:0008270">
    <property type="term" value="F:zinc ion binding"/>
    <property type="evidence" value="ECO:0007669"/>
    <property type="project" value="UniProtKB-UniRule"/>
</dbReference>
<feature type="binding site" evidence="7">
    <location>
        <position position="80"/>
    </location>
    <ligand>
        <name>4-imidazolone-5-propanoate</name>
        <dbReference type="ChEBI" id="CHEBI:77893"/>
    </ligand>
</feature>
<comment type="subcellular location">
    <subcellularLocation>
        <location evidence="7">Cytoplasm</location>
    </subcellularLocation>
</comment>
<keyword evidence="5 7" id="KW-0862">Zinc</keyword>
<evidence type="ECO:0000256" key="4">
    <source>
        <dbReference type="ARBA" id="ARBA00022808"/>
    </source>
</evidence>
<dbReference type="GO" id="GO:0005506">
    <property type="term" value="F:iron ion binding"/>
    <property type="evidence" value="ECO:0007669"/>
    <property type="project" value="UniProtKB-UniRule"/>
</dbReference>
<dbReference type="FunFam" id="3.20.20.140:FF:000007">
    <property type="entry name" value="Imidazolonepropionase"/>
    <property type="match status" value="1"/>
</dbReference>
<feature type="binding site" evidence="7">
    <location>
        <position position="316"/>
    </location>
    <ligand>
        <name>Fe(3+)</name>
        <dbReference type="ChEBI" id="CHEBI:29034"/>
    </ligand>
</feature>
<dbReference type="OrthoDB" id="9776455at2"/>
<feature type="binding site" evidence="7">
    <location>
        <position position="241"/>
    </location>
    <ligand>
        <name>Fe(3+)</name>
        <dbReference type="ChEBI" id="CHEBI:29034"/>
    </ligand>
</feature>
<evidence type="ECO:0000259" key="8">
    <source>
        <dbReference type="Pfam" id="PF01979"/>
    </source>
</evidence>
<feature type="binding site" evidence="7">
    <location>
        <position position="244"/>
    </location>
    <ligand>
        <name>4-imidazolone-5-propanoate</name>
        <dbReference type="ChEBI" id="CHEBI:77893"/>
    </ligand>
</feature>
<dbReference type="EC" id="3.5.2.7" evidence="1 7"/>
<dbReference type="InParanoid" id="A0A420WME2"/>
<feature type="binding site" evidence="7">
    <location>
        <position position="143"/>
    </location>
    <ligand>
        <name>N-formimidoyl-L-glutamate</name>
        <dbReference type="ChEBI" id="CHEBI:58928"/>
    </ligand>
</feature>
<keyword evidence="2 7" id="KW-0479">Metal-binding</keyword>
<evidence type="ECO:0000313" key="9">
    <source>
        <dbReference type="EMBL" id="RKQ72177.1"/>
    </source>
</evidence>
<dbReference type="AlphaFoldDB" id="A0A420WME2"/>
<evidence type="ECO:0000256" key="2">
    <source>
        <dbReference type="ARBA" id="ARBA00022723"/>
    </source>
</evidence>
<evidence type="ECO:0000256" key="5">
    <source>
        <dbReference type="ARBA" id="ARBA00022833"/>
    </source>
</evidence>